<dbReference type="EMBL" id="BMPF01000003">
    <property type="protein sequence ID" value="GGL37054.1"/>
    <property type="molecule type" value="Genomic_DNA"/>
</dbReference>
<gene>
    <name evidence="5" type="ORF">GCM10009037_20720</name>
</gene>
<dbReference type="SUPFAM" id="SSF54826">
    <property type="entry name" value="Enolase N-terminal domain-like"/>
    <property type="match status" value="1"/>
</dbReference>
<dbReference type="PANTHER" id="PTHR48080:SF4">
    <property type="entry name" value="GLUCARATE DEHYDRATASE"/>
    <property type="match status" value="1"/>
</dbReference>
<dbReference type="Pfam" id="PF02746">
    <property type="entry name" value="MR_MLE_N"/>
    <property type="match status" value="1"/>
</dbReference>
<sequence length="399" mass="44137">MPSGLESADMAPEITKIESTEFSYTLDDVGTDEHGFNLVYEPGESTERKLFAVKIHTDEGITGEYVGGNSPGAAQYNLVANYLVGKNPLEREKHWSELKRALRKYDRMGIGPMDIALWDFAGKYYDAPIHELLGTYRTKVPAYASTYHGDENGGLDSPAAFAEFAEECAEMGYEGFKIHGWGGGDHARDLQREIDAVRAVGDAVGDRMDLMHDPACELETFADALKLGRALDDAGFYWYEDPFRDAGISQHAHRKLRQKLDTPILQTEHIRGLEIKSDFAASESTDFLRADPEYDGGITGAMKVANVAEGFGIDVEFHAPGPAQRQCIAATRNTNYYEMALVHPEAANTTPPVYEEYDDQLDSIDSEGMIEIPDGPGLGVTYDWDYIEANTTGSVHTYE</sequence>
<dbReference type="Pfam" id="PF13378">
    <property type="entry name" value="MR_MLE_C"/>
    <property type="match status" value="1"/>
</dbReference>
<dbReference type="InterPro" id="IPR013341">
    <property type="entry name" value="Mandelate_racemase_N_dom"/>
</dbReference>
<dbReference type="SFLD" id="SFLDG00179">
    <property type="entry name" value="mandelate_racemase"/>
    <property type="match status" value="1"/>
</dbReference>
<evidence type="ECO:0000259" key="4">
    <source>
        <dbReference type="SMART" id="SM00922"/>
    </source>
</evidence>
<proteinExistence type="predicted"/>
<accession>A0A830FB80</accession>
<comment type="caution">
    <text evidence="5">The sequence shown here is derived from an EMBL/GenBank/DDBJ whole genome shotgun (WGS) entry which is preliminary data.</text>
</comment>
<dbReference type="AlphaFoldDB" id="A0A830FB80"/>
<dbReference type="Gene3D" id="3.20.20.120">
    <property type="entry name" value="Enolase-like C-terminal domain"/>
    <property type="match status" value="1"/>
</dbReference>
<dbReference type="SUPFAM" id="SSF51604">
    <property type="entry name" value="Enolase C-terminal domain-like"/>
    <property type="match status" value="1"/>
</dbReference>
<dbReference type="EC" id="4.2.1.40" evidence="3"/>
<evidence type="ECO:0000256" key="1">
    <source>
        <dbReference type="ARBA" id="ARBA00001426"/>
    </source>
</evidence>
<comment type="catalytic activity">
    <reaction evidence="1">
        <text>D-glucarate = 5-dehydro-4-deoxy-D-glucarate + H2O</text>
        <dbReference type="Rhea" id="RHEA:14573"/>
        <dbReference type="ChEBI" id="CHEBI:15377"/>
        <dbReference type="ChEBI" id="CHEBI:30612"/>
        <dbReference type="ChEBI" id="CHEBI:42819"/>
        <dbReference type="EC" id="4.2.1.40"/>
    </reaction>
</comment>
<comment type="pathway">
    <text evidence="2">Carbohydrate acid metabolism; D-glucarate degradation; 2,5-dioxopentanoate from D-glucarate: step 1/2.</text>
</comment>
<dbReference type="InterPro" id="IPR036849">
    <property type="entry name" value="Enolase-like_C_sf"/>
</dbReference>
<reference evidence="5 6" key="1">
    <citation type="journal article" date="2019" name="Int. J. Syst. Evol. Microbiol.">
        <title>The Global Catalogue of Microorganisms (GCM) 10K type strain sequencing project: providing services to taxonomists for standard genome sequencing and annotation.</title>
        <authorList>
            <consortium name="The Broad Institute Genomics Platform"/>
            <consortium name="The Broad Institute Genome Sequencing Center for Infectious Disease"/>
            <person name="Wu L."/>
            <person name="Ma J."/>
        </authorList>
    </citation>
    <scope>NUCLEOTIDE SEQUENCE [LARGE SCALE GENOMIC DNA]</scope>
    <source>
        <strain evidence="5 6">JCM 19585</strain>
    </source>
</reference>
<organism evidence="5 6">
    <name type="scientific">Halarchaeum grantii</name>
    <dbReference type="NCBI Taxonomy" id="1193105"/>
    <lineage>
        <taxon>Archaea</taxon>
        <taxon>Methanobacteriati</taxon>
        <taxon>Methanobacteriota</taxon>
        <taxon>Stenosarchaea group</taxon>
        <taxon>Halobacteria</taxon>
        <taxon>Halobacteriales</taxon>
        <taxon>Halobacteriaceae</taxon>
    </lineage>
</organism>
<dbReference type="CDD" id="cd03329">
    <property type="entry name" value="MR_like_4"/>
    <property type="match status" value="1"/>
</dbReference>
<evidence type="ECO:0000256" key="3">
    <source>
        <dbReference type="ARBA" id="ARBA00011973"/>
    </source>
</evidence>
<dbReference type="InterPro" id="IPR029065">
    <property type="entry name" value="Enolase_C-like"/>
</dbReference>
<dbReference type="SFLD" id="SFLDS00001">
    <property type="entry name" value="Enolase"/>
    <property type="match status" value="1"/>
</dbReference>
<dbReference type="InterPro" id="IPR034593">
    <property type="entry name" value="DgoD-like"/>
</dbReference>
<protein>
    <recommendedName>
        <fullName evidence="3">glucarate dehydratase</fullName>
        <ecNumber evidence="3">4.2.1.40</ecNumber>
    </recommendedName>
</protein>
<dbReference type="PANTHER" id="PTHR48080">
    <property type="entry name" value="D-GALACTONATE DEHYDRATASE-RELATED"/>
    <property type="match status" value="1"/>
</dbReference>
<dbReference type="Gene3D" id="3.30.390.10">
    <property type="entry name" value="Enolase-like, N-terminal domain"/>
    <property type="match status" value="1"/>
</dbReference>
<evidence type="ECO:0000256" key="2">
    <source>
        <dbReference type="ARBA" id="ARBA00005183"/>
    </source>
</evidence>
<dbReference type="InterPro" id="IPR013342">
    <property type="entry name" value="Mandelate_racemase_C"/>
</dbReference>
<dbReference type="Proteomes" id="UP000628840">
    <property type="component" value="Unassembled WGS sequence"/>
</dbReference>
<name>A0A830FB80_9EURY</name>
<dbReference type="GO" id="GO:0008872">
    <property type="term" value="F:glucarate dehydratase activity"/>
    <property type="evidence" value="ECO:0007669"/>
    <property type="project" value="UniProtKB-EC"/>
</dbReference>
<evidence type="ECO:0000313" key="6">
    <source>
        <dbReference type="Proteomes" id="UP000628840"/>
    </source>
</evidence>
<keyword evidence="6" id="KW-1185">Reference proteome</keyword>
<dbReference type="InterPro" id="IPR029017">
    <property type="entry name" value="Enolase-like_N"/>
</dbReference>
<dbReference type="SMART" id="SM00922">
    <property type="entry name" value="MR_MLE"/>
    <property type="match status" value="1"/>
</dbReference>
<evidence type="ECO:0000313" key="5">
    <source>
        <dbReference type="EMBL" id="GGL37054.1"/>
    </source>
</evidence>
<feature type="domain" description="Mandelate racemase/muconate lactonizing enzyme C-terminal" evidence="4">
    <location>
        <begin position="158"/>
        <end position="263"/>
    </location>
</feature>